<proteinExistence type="predicted"/>
<dbReference type="EMBL" id="AGBW02007765">
    <property type="protein sequence ID" value="OWR54588.1"/>
    <property type="molecule type" value="Genomic_DNA"/>
</dbReference>
<gene>
    <name evidence="1" type="ORF">KGM_216092</name>
</gene>
<organism evidence="1 2">
    <name type="scientific">Danaus plexippus plexippus</name>
    <dbReference type="NCBI Taxonomy" id="278856"/>
    <lineage>
        <taxon>Eukaryota</taxon>
        <taxon>Metazoa</taxon>
        <taxon>Ecdysozoa</taxon>
        <taxon>Arthropoda</taxon>
        <taxon>Hexapoda</taxon>
        <taxon>Insecta</taxon>
        <taxon>Pterygota</taxon>
        <taxon>Neoptera</taxon>
        <taxon>Endopterygota</taxon>
        <taxon>Lepidoptera</taxon>
        <taxon>Glossata</taxon>
        <taxon>Ditrysia</taxon>
        <taxon>Papilionoidea</taxon>
        <taxon>Nymphalidae</taxon>
        <taxon>Danainae</taxon>
        <taxon>Danaini</taxon>
        <taxon>Danaina</taxon>
        <taxon>Danaus</taxon>
        <taxon>Danaus</taxon>
    </lineage>
</organism>
<comment type="caution">
    <text evidence="1">The sequence shown here is derived from an EMBL/GenBank/DDBJ whole genome shotgun (WGS) entry which is preliminary data.</text>
</comment>
<dbReference type="InParanoid" id="A0A212FLF7"/>
<name>A0A212FLF7_DANPL</name>
<dbReference type="KEGG" id="dpl:KGM_216092"/>
<dbReference type="AlphaFoldDB" id="A0A212FLF7"/>
<sequence length="156" mass="16508">MAFRPDSGSRPSRAVDEGTRIAEITEAYPSNSTRGPAPEKCCSRDVVLPLCGIFQKASAAVVGSRGGATSPPTSVVAACAGAGAARPQPPCSATLTLETPEPYTNPCPSPYTGPEPTFTVPRSYVWMITEETCKESSDTVRTEIEVINYNQEPLLL</sequence>
<dbReference type="Proteomes" id="UP000007151">
    <property type="component" value="Unassembled WGS sequence"/>
</dbReference>
<evidence type="ECO:0000313" key="1">
    <source>
        <dbReference type="EMBL" id="OWR54588.1"/>
    </source>
</evidence>
<reference evidence="1 2" key="1">
    <citation type="journal article" date="2011" name="Cell">
        <title>The monarch butterfly genome yields insights into long-distance migration.</title>
        <authorList>
            <person name="Zhan S."/>
            <person name="Merlin C."/>
            <person name="Boore J.L."/>
            <person name="Reppert S.M."/>
        </authorList>
    </citation>
    <scope>NUCLEOTIDE SEQUENCE [LARGE SCALE GENOMIC DNA]</scope>
    <source>
        <strain evidence="1">F-2</strain>
    </source>
</reference>
<keyword evidence="2" id="KW-1185">Reference proteome</keyword>
<protein>
    <submittedName>
        <fullName evidence="1">Uncharacterized protein</fullName>
    </submittedName>
</protein>
<accession>A0A212FLF7</accession>
<evidence type="ECO:0000313" key="2">
    <source>
        <dbReference type="Proteomes" id="UP000007151"/>
    </source>
</evidence>